<proteinExistence type="predicted"/>
<keyword evidence="2" id="KW-0472">Membrane</keyword>
<feature type="transmembrane region" description="Helical" evidence="2">
    <location>
        <begin position="345"/>
        <end position="363"/>
    </location>
</feature>
<reference evidence="3 4" key="1">
    <citation type="submission" date="2019-07" db="EMBL/GenBank/DDBJ databases">
        <title>Draft genome assembly of a fouling barnacle, Amphibalanus amphitrite (Darwin, 1854): The first reference genome for Thecostraca.</title>
        <authorList>
            <person name="Kim W."/>
        </authorList>
    </citation>
    <scope>NUCLEOTIDE SEQUENCE [LARGE SCALE GENOMIC DNA]</scope>
    <source>
        <strain evidence="3">SNU_AA5</strain>
        <tissue evidence="3">Soma without cirri and trophi</tissue>
    </source>
</reference>
<feature type="region of interest" description="Disordered" evidence="1">
    <location>
        <begin position="506"/>
        <end position="532"/>
    </location>
</feature>
<evidence type="ECO:0000313" key="4">
    <source>
        <dbReference type="Proteomes" id="UP000440578"/>
    </source>
</evidence>
<evidence type="ECO:0000313" key="3">
    <source>
        <dbReference type="EMBL" id="KAF0290680.1"/>
    </source>
</evidence>
<accession>A0A6A4VHB1</accession>
<name>A0A6A4VHB1_AMPAM</name>
<keyword evidence="4" id="KW-1185">Reference proteome</keyword>
<evidence type="ECO:0000256" key="1">
    <source>
        <dbReference type="SAM" id="MobiDB-lite"/>
    </source>
</evidence>
<dbReference type="Proteomes" id="UP000440578">
    <property type="component" value="Unassembled WGS sequence"/>
</dbReference>
<organism evidence="3 4">
    <name type="scientific">Amphibalanus amphitrite</name>
    <name type="common">Striped barnacle</name>
    <name type="synonym">Balanus amphitrite</name>
    <dbReference type="NCBI Taxonomy" id="1232801"/>
    <lineage>
        <taxon>Eukaryota</taxon>
        <taxon>Metazoa</taxon>
        <taxon>Ecdysozoa</taxon>
        <taxon>Arthropoda</taxon>
        <taxon>Crustacea</taxon>
        <taxon>Multicrustacea</taxon>
        <taxon>Cirripedia</taxon>
        <taxon>Thoracica</taxon>
        <taxon>Thoracicalcarea</taxon>
        <taxon>Balanomorpha</taxon>
        <taxon>Balanoidea</taxon>
        <taxon>Balanidae</taxon>
        <taxon>Amphibalaninae</taxon>
        <taxon>Amphibalanus</taxon>
    </lineage>
</organism>
<dbReference type="EMBL" id="VIIS01001935">
    <property type="protein sequence ID" value="KAF0290680.1"/>
    <property type="molecule type" value="Genomic_DNA"/>
</dbReference>
<protein>
    <submittedName>
        <fullName evidence="3">Uncharacterized protein</fullName>
    </submittedName>
</protein>
<keyword evidence="2" id="KW-1133">Transmembrane helix</keyword>
<comment type="caution">
    <text evidence="3">The sequence shown here is derived from an EMBL/GenBank/DDBJ whole genome shotgun (WGS) entry which is preliminary data.</text>
</comment>
<sequence>MVLVIRPSVMLGPALLLVATLGILGTITTASTRPPVRYEAFFDQALSRPAWREPAPLRSGLRPPSVPFYPPPVPVSPLPTQDLLSWLQSLLPGALAEELFLEPCRISRSDPPPNEPLQMLEEVTDIAWRFPRTAQELSVRLATLLYRTPAEKWDLVKLLALDALDHSLWESITDEEVDEVGRLLSQTIVRQLNRAAGSLRRYVPTLPLLEAHHLMPQPRVTRRFDAEFGCRLPSAETSLVKLLGAKVLSMALHALAGSGNISESVLRYQRRSIDERLCQLTILGFGLDGALGACREGGELLRFPWQERAHRVRRDIRGYYGSRAQQWEMGTGRSFLWELGTMTKLFFFPLVPLLFVVALWNLFPMYGLWNAESAHQTADPVDKLAGTVLPAIEKQEQAFGGTTPPHPIPTTTAKPQFTNYAELIIPRAGEKRPDINGETEDTEDAEHTKQAEEEPDKTSPQSQASELLDLNDHRRPGGEQTPQTAAAGEEEADDILALVRQVLASSEAEQHRAGPQPFFPLRLRVQRHTLKP</sequence>
<keyword evidence="2" id="KW-0812">Transmembrane</keyword>
<feature type="region of interest" description="Disordered" evidence="1">
    <location>
        <begin position="428"/>
        <end position="492"/>
    </location>
</feature>
<gene>
    <name evidence="3" type="ORF">FJT64_011117</name>
</gene>
<dbReference type="AlphaFoldDB" id="A0A6A4VHB1"/>
<evidence type="ECO:0000256" key="2">
    <source>
        <dbReference type="SAM" id="Phobius"/>
    </source>
</evidence>